<gene>
    <name evidence="1" type="ORF">NB063_06085</name>
</gene>
<dbReference type="Proteomes" id="UP001202961">
    <property type="component" value="Unassembled WGS sequence"/>
</dbReference>
<protein>
    <recommendedName>
        <fullName evidence="3">Histidine kinase</fullName>
    </recommendedName>
</protein>
<evidence type="ECO:0008006" key="3">
    <source>
        <dbReference type="Google" id="ProtNLM"/>
    </source>
</evidence>
<dbReference type="EMBL" id="JAMQBK010000018">
    <property type="protein sequence ID" value="MCM2370192.1"/>
    <property type="molecule type" value="Genomic_DNA"/>
</dbReference>
<evidence type="ECO:0000313" key="2">
    <source>
        <dbReference type="Proteomes" id="UP001202961"/>
    </source>
</evidence>
<keyword evidence="2" id="KW-1185">Reference proteome</keyword>
<accession>A0ABT0U011</accession>
<reference evidence="1 2" key="1">
    <citation type="journal article" date="2022" name="Syst. Appl. Microbiol.">
        <title>Rhodopirellula aestuarii sp. nov., a novel member of the genus Rhodopirellula isolated from brackish sediments collected in the Tagus River estuary, Portugal.</title>
        <authorList>
            <person name="Vitorino I.R."/>
            <person name="Klimek D."/>
            <person name="Calusinska M."/>
            <person name="Lobo-da-Cunha A."/>
            <person name="Vasconcelos V."/>
            <person name="Lage O.M."/>
        </authorList>
    </citation>
    <scope>NUCLEOTIDE SEQUENCE [LARGE SCALE GENOMIC DNA]</scope>
    <source>
        <strain evidence="1 2">ICT_H3.1</strain>
    </source>
</reference>
<dbReference type="RefSeq" id="WP_250927864.1">
    <property type="nucleotide sequence ID" value="NZ_JAMQBK010000018.1"/>
</dbReference>
<sequence length="95" mass="10630">MGRHREELVQSERLGAMGQMVSAIAHESRNALDRISRAKDDLQYLFEEPRGYAAPLHLEVATCSVASVWRQACNNLDSARINRNAELSEECGDVD</sequence>
<proteinExistence type="predicted"/>
<comment type="caution">
    <text evidence="1">The sequence shown here is derived from an EMBL/GenBank/DDBJ whole genome shotgun (WGS) entry which is preliminary data.</text>
</comment>
<name>A0ABT0U011_9BACT</name>
<organism evidence="1 2">
    <name type="scientific">Aporhodopirellula aestuarii</name>
    <dbReference type="NCBI Taxonomy" id="2950107"/>
    <lineage>
        <taxon>Bacteria</taxon>
        <taxon>Pseudomonadati</taxon>
        <taxon>Planctomycetota</taxon>
        <taxon>Planctomycetia</taxon>
        <taxon>Pirellulales</taxon>
        <taxon>Pirellulaceae</taxon>
        <taxon>Aporhodopirellula</taxon>
    </lineage>
</organism>
<evidence type="ECO:0000313" key="1">
    <source>
        <dbReference type="EMBL" id="MCM2370192.1"/>
    </source>
</evidence>
<dbReference type="Gene3D" id="1.10.287.130">
    <property type="match status" value="1"/>
</dbReference>